<dbReference type="OrthoDB" id="27911at2759"/>
<evidence type="ECO:0000256" key="4">
    <source>
        <dbReference type="ARBA" id="ARBA00005881"/>
    </source>
</evidence>
<reference evidence="12" key="1">
    <citation type="submission" date="2020-01" db="EMBL/GenBank/DDBJ databases">
        <authorList>
            <person name="Mishra B."/>
        </authorList>
    </citation>
    <scope>NUCLEOTIDE SEQUENCE [LARGE SCALE GENOMIC DNA]</scope>
</reference>
<dbReference type="PANTHER" id="PTHR44111:SF1">
    <property type="entry name" value="ELONGATOR COMPLEX PROTEIN 2"/>
    <property type="match status" value="1"/>
</dbReference>
<dbReference type="InterPro" id="IPR015943">
    <property type="entry name" value="WD40/YVTN_repeat-like_dom_sf"/>
</dbReference>
<keyword evidence="8" id="KW-0819">tRNA processing</keyword>
<feature type="repeat" description="WD" evidence="11">
    <location>
        <begin position="665"/>
        <end position="706"/>
    </location>
</feature>
<dbReference type="Proteomes" id="UP000467841">
    <property type="component" value="Unassembled WGS sequence"/>
</dbReference>
<evidence type="ECO:0000256" key="10">
    <source>
        <dbReference type="ARBA" id="ARBA00023242"/>
    </source>
</evidence>
<dbReference type="SUPFAM" id="SSF50978">
    <property type="entry name" value="WD40 repeat-like"/>
    <property type="match status" value="3"/>
</dbReference>
<dbReference type="InterPro" id="IPR001680">
    <property type="entry name" value="WD40_rpt"/>
</dbReference>
<feature type="repeat" description="WD" evidence="11">
    <location>
        <begin position="198"/>
        <end position="240"/>
    </location>
</feature>
<sequence>MSENTKVEAKRVFIGAGCNRVVNNVSWGASGLVSFGAQNAVAIFAPKSMFCGLVSVKAKHLDRHYLLSGDTDGIIILWELSTVNNNWRHVLQLPQSHKKGVTCITAYIVSETSAMVASASSDGVVNVWDVSFPSQSSEECKVSCLDSIVVDSKAIVTLSLAELPQNPGRFVLALGGLDNKIKLYCGESTGKFTSVCELKGHTDWIRSLDFSLPLHSTEETSNSIMLVSSSQDKVIRIWKLVLVGDAGSWRREITLASYIEGPVFVSGSFTYQISVESVLIGHEDWVYSVEWQPPVIDHHQPLSILSASMDKTMMIWRPEKNTGVWVNVVCVGELSHCALGFYGGHWSPDGASVLAHGYGGSFHLWRNVSSSKESENWLMQKVPSGHFAAVTDITWARSGEYLLSVSHDQTTRVFSSWKSDEGNGEAEDEHWHELARPQVHGHDINCVAMVQGKGNHRFVSGAEEKVVRVFEAPLSFLKTLNHTCAGGEGSFPEDLQGDVQVLGANMSALGLSQKPIYLHSSNEPVERNGGGEGLETFETVPEAAPVELKEPPIEDQLAFHTLWPESHKLYGHGNELFSLCSNHNGSLVASSCKAQSAAMAEIWLWEVGTWKAVGRLQSHSLTVTHLEFSYDDTLLLSVSRDRHFSVFSIQRADNGEVSQKLMAKVEAHKRIIWACSWNPFGHQFATSSRDKTVKIWSIEKDARIKQILALPQFGSSVTAVAWTGLDRKEKSGCIAVGMESGLSQKLMAKVEAHKRIIWACSWNPFGHQFATSSRDKTVKIWSIEKDARIKQILALPQFGSSVTAVAWTGLDRKEKSGCIAVGMESGLIELWSVKISETEEGTTTATAALALRLEPFMCHVSAVNRLAWRPTEKSETNQGLLRLTSCGDDNCVRVFDFKF</sequence>
<protein>
    <recommendedName>
        <fullName evidence="5">Elongator complex protein 2</fullName>
    </recommendedName>
</protein>
<evidence type="ECO:0000256" key="2">
    <source>
        <dbReference type="ARBA" id="ARBA00004496"/>
    </source>
</evidence>
<feature type="repeat" description="WD" evidence="11">
    <location>
        <begin position="750"/>
        <end position="791"/>
    </location>
</feature>
<keyword evidence="10" id="KW-0539">Nucleus</keyword>
<evidence type="ECO:0000256" key="7">
    <source>
        <dbReference type="ARBA" id="ARBA00022574"/>
    </source>
</evidence>
<accession>A0A6D2JVY6</accession>
<comment type="caution">
    <text evidence="12">The sequence shown here is derived from an EMBL/GenBank/DDBJ whole genome shotgun (WGS) entry which is preliminary data.</text>
</comment>
<name>A0A6D2JVY6_9BRAS</name>
<keyword evidence="7 11" id="KW-0853">WD repeat</keyword>
<dbReference type="GO" id="GO:0033588">
    <property type="term" value="C:elongator holoenzyme complex"/>
    <property type="evidence" value="ECO:0007669"/>
    <property type="project" value="InterPro"/>
</dbReference>
<dbReference type="GO" id="GO:0002098">
    <property type="term" value="P:tRNA wobble uridine modification"/>
    <property type="evidence" value="ECO:0007669"/>
    <property type="project" value="InterPro"/>
</dbReference>
<dbReference type="PRINTS" id="PR00320">
    <property type="entry name" value="GPROTEINBRPT"/>
</dbReference>
<proteinExistence type="inferred from homology"/>
<dbReference type="InterPro" id="IPR036322">
    <property type="entry name" value="WD40_repeat_dom_sf"/>
</dbReference>
<dbReference type="FunFam" id="2.130.10.10:FF:001077">
    <property type="entry name" value="Elongator protein 2"/>
    <property type="match status" value="1"/>
</dbReference>
<dbReference type="InterPro" id="IPR037289">
    <property type="entry name" value="Elp2"/>
</dbReference>
<dbReference type="PROSITE" id="PS00678">
    <property type="entry name" value="WD_REPEATS_1"/>
    <property type="match status" value="1"/>
</dbReference>
<keyword evidence="6" id="KW-0963">Cytoplasm</keyword>
<feature type="repeat" description="WD" evidence="11">
    <location>
        <begin position="104"/>
        <end position="131"/>
    </location>
</feature>
<dbReference type="PROSITE" id="PS50082">
    <property type="entry name" value="WD_REPEATS_2"/>
    <property type="match status" value="5"/>
</dbReference>
<dbReference type="PANTHER" id="PTHR44111">
    <property type="entry name" value="ELONGATOR COMPLEX PROTEIN 2"/>
    <property type="match status" value="1"/>
</dbReference>
<dbReference type="EMBL" id="CACVBM020001385">
    <property type="protein sequence ID" value="CAA7048289.1"/>
    <property type="molecule type" value="Genomic_DNA"/>
</dbReference>
<keyword evidence="9" id="KW-0677">Repeat</keyword>
<dbReference type="InterPro" id="IPR020472">
    <property type="entry name" value="WD40_PAC1"/>
</dbReference>
<dbReference type="GO" id="GO:0005737">
    <property type="term" value="C:cytoplasm"/>
    <property type="evidence" value="ECO:0007669"/>
    <property type="project" value="UniProtKB-SubCell"/>
</dbReference>
<evidence type="ECO:0000256" key="3">
    <source>
        <dbReference type="ARBA" id="ARBA00005043"/>
    </source>
</evidence>
<organism evidence="12 13">
    <name type="scientific">Microthlaspi erraticum</name>
    <dbReference type="NCBI Taxonomy" id="1685480"/>
    <lineage>
        <taxon>Eukaryota</taxon>
        <taxon>Viridiplantae</taxon>
        <taxon>Streptophyta</taxon>
        <taxon>Embryophyta</taxon>
        <taxon>Tracheophyta</taxon>
        <taxon>Spermatophyta</taxon>
        <taxon>Magnoliopsida</taxon>
        <taxon>eudicotyledons</taxon>
        <taxon>Gunneridae</taxon>
        <taxon>Pentapetalae</taxon>
        <taxon>rosids</taxon>
        <taxon>malvids</taxon>
        <taxon>Brassicales</taxon>
        <taxon>Brassicaceae</taxon>
        <taxon>Coluteocarpeae</taxon>
        <taxon>Microthlaspi</taxon>
    </lineage>
</organism>
<evidence type="ECO:0000313" key="13">
    <source>
        <dbReference type="Proteomes" id="UP000467841"/>
    </source>
</evidence>
<evidence type="ECO:0000256" key="11">
    <source>
        <dbReference type="PROSITE-ProRule" id="PRU00221"/>
    </source>
</evidence>
<evidence type="ECO:0000256" key="5">
    <source>
        <dbReference type="ARBA" id="ARBA00020267"/>
    </source>
</evidence>
<dbReference type="GO" id="GO:0080090">
    <property type="term" value="P:regulation of primary metabolic process"/>
    <property type="evidence" value="ECO:0007669"/>
    <property type="project" value="UniProtKB-ARBA"/>
</dbReference>
<comment type="pathway">
    <text evidence="3">tRNA modification; 5-methoxycarbonylmethyl-2-thiouridine-tRNA biosynthesis.</text>
</comment>
<evidence type="ECO:0000256" key="8">
    <source>
        <dbReference type="ARBA" id="ARBA00022694"/>
    </source>
</evidence>
<dbReference type="AlphaFoldDB" id="A0A6D2JVY6"/>
<dbReference type="FunFam" id="2.130.10.10:FF:003515">
    <property type="entry name" value="Elongator complex protein 2"/>
    <property type="match status" value="1"/>
</dbReference>
<dbReference type="InterPro" id="IPR019775">
    <property type="entry name" value="WD40_repeat_CS"/>
</dbReference>
<evidence type="ECO:0000313" key="12">
    <source>
        <dbReference type="EMBL" id="CAA7048289.1"/>
    </source>
</evidence>
<feature type="repeat" description="WD" evidence="11">
    <location>
        <begin position="383"/>
        <end position="415"/>
    </location>
</feature>
<dbReference type="Gene3D" id="2.130.10.10">
    <property type="entry name" value="YVTN repeat-like/Quinoprotein amine dehydrogenase"/>
    <property type="match status" value="5"/>
</dbReference>
<evidence type="ECO:0000256" key="6">
    <source>
        <dbReference type="ARBA" id="ARBA00022490"/>
    </source>
</evidence>
<gene>
    <name evidence="12" type="ORF">MERR_LOCUS35524</name>
</gene>
<dbReference type="GO" id="GO:0005634">
    <property type="term" value="C:nucleus"/>
    <property type="evidence" value="ECO:0007669"/>
    <property type="project" value="UniProtKB-SubCell"/>
</dbReference>
<dbReference type="PROSITE" id="PS50294">
    <property type="entry name" value="WD_REPEATS_REGION"/>
    <property type="match status" value="2"/>
</dbReference>
<dbReference type="Pfam" id="PF00400">
    <property type="entry name" value="WD40"/>
    <property type="match status" value="8"/>
</dbReference>
<comment type="subcellular location">
    <subcellularLocation>
        <location evidence="2">Cytoplasm</location>
    </subcellularLocation>
    <subcellularLocation>
        <location evidence="1">Nucleus</location>
    </subcellularLocation>
</comment>
<evidence type="ECO:0000256" key="9">
    <source>
        <dbReference type="ARBA" id="ARBA00022737"/>
    </source>
</evidence>
<dbReference type="SMART" id="SM00320">
    <property type="entry name" value="WD40"/>
    <property type="match status" value="13"/>
</dbReference>
<comment type="similarity">
    <text evidence="4">Belongs to the WD repeat ELP2 family.</text>
</comment>
<evidence type="ECO:0000256" key="1">
    <source>
        <dbReference type="ARBA" id="ARBA00004123"/>
    </source>
</evidence>
<keyword evidence="13" id="KW-1185">Reference proteome</keyword>